<protein>
    <submittedName>
        <fullName evidence="4">Exported protein</fullName>
    </submittedName>
</protein>
<dbReference type="Proteomes" id="UP000031666">
    <property type="component" value="Unassembled WGS sequence"/>
</dbReference>
<feature type="domain" description="DUF1214" evidence="2">
    <location>
        <begin position="374"/>
        <end position="479"/>
    </location>
</feature>
<accession>A0A0B8QHJ0</accession>
<gene>
    <name evidence="4" type="ORF">JCM19241_5275</name>
</gene>
<dbReference type="InterPro" id="IPR037049">
    <property type="entry name" value="DUF1214_C_sf"/>
</dbReference>
<evidence type="ECO:0000256" key="1">
    <source>
        <dbReference type="SAM" id="SignalP"/>
    </source>
</evidence>
<dbReference type="PANTHER" id="PTHR36509:SF3">
    <property type="entry name" value="SIGNAL PEPTIDE PROTEIN"/>
    <property type="match status" value="1"/>
</dbReference>
<dbReference type="Pfam" id="PF06863">
    <property type="entry name" value="DUF1254"/>
    <property type="match status" value="1"/>
</dbReference>
<dbReference type="Gene3D" id="2.60.120.600">
    <property type="entry name" value="Domain of unknown function DUF1214, C-terminal domain"/>
    <property type="match status" value="1"/>
</dbReference>
<dbReference type="InterPro" id="IPR010621">
    <property type="entry name" value="DUF1214"/>
</dbReference>
<dbReference type="Pfam" id="PF06742">
    <property type="entry name" value="DUF1214"/>
    <property type="match status" value="1"/>
</dbReference>
<sequence length="503" mass="56648">MKLHTIATAITATLLSTSVLAKVYEADVPQSIITPDNVESIYVGDLEYKDGVPTQETIQKAEDFADVATAFRVFKSGIPVASIQGLLTGHERIGIEPNRTIGISDNLLNAHSIWLTANTTTPYVTGEIDVKNGPVVLNIGTPLLGLLDDAAFKFVGNIGVTNPEDQGKGGKYFIYHTSYKGELPEGYIHIETKGYQHWLLARVITTPDSLDKDVQALKDTITLHPYGEKPNTNFINMTDVKYNTVHAMNHEFYDEINTLIQYEPTEVFDPEWLSMAQAIGIEKGKEFNPDERMQRILEEAAKIATADIRSAYHDPNKTRPRWDDRNYFTPLVDGHEFKNENGVIHEENRAIFHFMATGITPAMKTTTAGRGSDYLVGARDINGDSLDGNKTYKVIIPSMKIAEKFWSFMIYDNQTRSMLETEQRKAGVDGLQKGLRVNEDGTTTIYFSAEAPKGWENNWVQTREDKGFNILFRTYSPTQEWLDDDPRTRITDFIPVDPETEFK</sequence>
<dbReference type="AlphaFoldDB" id="A0A0B8QHJ0"/>
<dbReference type="SUPFAM" id="SSF160935">
    <property type="entry name" value="VPA0735-like"/>
    <property type="match status" value="1"/>
</dbReference>
<feature type="domain" description="DUF1254" evidence="3">
    <location>
        <begin position="103"/>
        <end position="225"/>
    </location>
</feature>
<reference evidence="4 5" key="1">
    <citation type="submission" date="2015-01" db="EMBL/GenBank/DDBJ databases">
        <title>Vibrio sp. C94 JCM 19241 whole genome shotgun sequence.</title>
        <authorList>
            <person name="Sawabe T."/>
            <person name="Meirelles P."/>
            <person name="Feng G."/>
            <person name="Sayaka M."/>
            <person name="Hattori M."/>
            <person name="Ohkuma M."/>
        </authorList>
    </citation>
    <scope>NUCLEOTIDE SEQUENCE [LARGE SCALE GENOMIC DNA]</scope>
    <source>
        <strain evidence="5">JCM 19241</strain>
    </source>
</reference>
<evidence type="ECO:0000259" key="2">
    <source>
        <dbReference type="Pfam" id="PF06742"/>
    </source>
</evidence>
<name>A0A0B8QHJ0_9VIBR</name>
<dbReference type="Gene3D" id="1.10.3360.10">
    <property type="entry name" value="VPA0735-like domain"/>
    <property type="match status" value="1"/>
</dbReference>
<feature type="signal peptide" evidence="1">
    <location>
        <begin position="1"/>
        <end position="21"/>
    </location>
</feature>
<dbReference type="InterPro" id="IPR037050">
    <property type="entry name" value="DUF1254_sf"/>
</dbReference>
<feature type="chain" id="PRO_5002123346" evidence="1">
    <location>
        <begin position="22"/>
        <end position="503"/>
    </location>
</feature>
<reference evidence="4 5" key="2">
    <citation type="submission" date="2015-01" db="EMBL/GenBank/DDBJ databases">
        <authorList>
            <consortium name="NBRP consortium"/>
            <person name="Sawabe T."/>
            <person name="Meirelles P."/>
            <person name="Feng G."/>
            <person name="Sayaka M."/>
            <person name="Hattori M."/>
            <person name="Ohkuma M."/>
        </authorList>
    </citation>
    <scope>NUCLEOTIDE SEQUENCE [LARGE SCALE GENOMIC DNA]</scope>
    <source>
        <strain evidence="5">JCM 19241</strain>
    </source>
</reference>
<dbReference type="InterPro" id="IPR010679">
    <property type="entry name" value="DUF1254"/>
</dbReference>
<evidence type="ECO:0000259" key="3">
    <source>
        <dbReference type="Pfam" id="PF06863"/>
    </source>
</evidence>
<organism evidence="4 5">
    <name type="scientific">Vibrio ishigakensis</name>
    <dbReference type="NCBI Taxonomy" id="1481914"/>
    <lineage>
        <taxon>Bacteria</taxon>
        <taxon>Pseudomonadati</taxon>
        <taxon>Pseudomonadota</taxon>
        <taxon>Gammaproteobacteria</taxon>
        <taxon>Vibrionales</taxon>
        <taxon>Vibrionaceae</taxon>
        <taxon>Vibrio</taxon>
    </lineage>
</organism>
<dbReference type="PANTHER" id="PTHR36509">
    <property type="entry name" value="BLL3101 PROTEIN"/>
    <property type="match status" value="1"/>
</dbReference>
<comment type="caution">
    <text evidence="4">The sequence shown here is derived from an EMBL/GenBank/DDBJ whole genome shotgun (WGS) entry which is preliminary data.</text>
</comment>
<keyword evidence="1" id="KW-0732">Signal</keyword>
<evidence type="ECO:0000313" key="5">
    <source>
        <dbReference type="Proteomes" id="UP000031666"/>
    </source>
</evidence>
<dbReference type="STRING" id="1481914.JCM19241_5275"/>
<dbReference type="Gene3D" id="2.60.40.1610">
    <property type="entry name" value="Domain of unknown function DUF1254"/>
    <property type="match status" value="1"/>
</dbReference>
<evidence type="ECO:0000313" key="4">
    <source>
        <dbReference type="EMBL" id="GAM74079.1"/>
    </source>
</evidence>
<dbReference type="EMBL" id="BBSC01000002">
    <property type="protein sequence ID" value="GAM74079.1"/>
    <property type="molecule type" value="Genomic_DNA"/>
</dbReference>
<proteinExistence type="predicted"/>